<name>A0ACB8V2C1_9EURO</name>
<sequence>MPAVAQYLSYLLFAYIVYRAVNGFFIRTFRQAEAIDSRTRMLEIKLEEACFNIEANVNECIDLRKRVNYLEEKMDEYARVLEALSIPMESPGSESTSEKLSVKSRNTSGAGLQGMGTVMPAPGSVAKAEISPGPQYQQHQQHYILKSLDGAKERAERRTSSSESTSSAIDRLAGLRGKFESGRESVMSALSNIPVRRRVVIKPGGVSKNSISNFAASRPFGKLRRSSLKLDK</sequence>
<gene>
    <name evidence="1" type="ORF">LOY88_001551</name>
</gene>
<accession>A0ACB8V2C1</accession>
<comment type="caution">
    <text evidence="1">The sequence shown here is derived from an EMBL/GenBank/DDBJ whole genome shotgun (WGS) entry which is preliminary data.</text>
</comment>
<evidence type="ECO:0000313" key="1">
    <source>
        <dbReference type="EMBL" id="KAI2390727.1"/>
    </source>
</evidence>
<protein>
    <submittedName>
        <fullName evidence="1">Uncharacterized protein</fullName>
    </submittedName>
</protein>
<organism evidence="1">
    <name type="scientific">Ophidiomyces ophidiicola</name>
    <dbReference type="NCBI Taxonomy" id="1387563"/>
    <lineage>
        <taxon>Eukaryota</taxon>
        <taxon>Fungi</taxon>
        <taxon>Dikarya</taxon>
        <taxon>Ascomycota</taxon>
        <taxon>Pezizomycotina</taxon>
        <taxon>Eurotiomycetes</taxon>
        <taxon>Eurotiomycetidae</taxon>
        <taxon>Onygenales</taxon>
        <taxon>Onygenaceae</taxon>
        <taxon>Ophidiomyces</taxon>
    </lineage>
</organism>
<reference evidence="1" key="1">
    <citation type="journal article" date="2022" name="bioRxiv">
        <title>Population genetic analysis of Ophidiomyces ophidiicola, the causative agent of snake fungal disease, indicates recent introductions to the USA.</title>
        <authorList>
            <person name="Ladner J.T."/>
            <person name="Palmer J.M."/>
            <person name="Ettinger C.L."/>
            <person name="Stajich J.E."/>
            <person name="Farrell T.M."/>
            <person name="Glorioso B.M."/>
            <person name="Lawson B."/>
            <person name="Price S.J."/>
            <person name="Stengle A.G."/>
            <person name="Grear D.A."/>
            <person name="Lorch J.M."/>
        </authorList>
    </citation>
    <scope>NUCLEOTIDE SEQUENCE</scope>
    <source>
        <strain evidence="1">NWHC 24266-5</strain>
    </source>
</reference>
<proteinExistence type="predicted"/>
<dbReference type="EMBL" id="JALBCA010000016">
    <property type="protein sequence ID" value="KAI2390727.1"/>
    <property type="molecule type" value="Genomic_DNA"/>
</dbReference>